<dbReference type="PANTHER" id="PTHR13847">
    <property type="entry name" value="SARCOSINE DEHYDROGENASE-RELATED"/>
    <property type="match status" value="1"/>
</dbReference>
<dbReference type="SUPFAM" id="SSF51971">
    <property type="entry name" value="Nucleotide-binding domain"/>
    <property type="match status" value="1"/>
</dbReference>
<dbReference type="PANTHER" id="PTHR13847:SF150">
    <property type="entry name" value="OXIDOREDUCTASE TDA3-RELATED"/>
    <property type="match status" value="1"/>
</dbReference>
<reference evidence="2 3" key="1">
    <citation type="submission" date="2016-09" db="EMBL/GenBank/DDBJ databases">
        <title>Extensive genetic diversity and differential bi-allelic expression allows diatom success in the polar Southern Ocean.</title>
        <authorList>
            <consortium name="DOE Joint Genome Institute"/>
            <person name="Mock T."/>
            <person name="Otillar R.P."/>
            <person name="Strauss J."/>
            <person name="Dupont C."/>
            <person name="Frickenhaus S."/>
            <person name="Maumus F."/>
            <person name="Mcmullan M."/>
            <person name="Sanges R."/>
            <person name="Schmutz J."/>
            <person name="Toseland A."/>
            <person name="Valas R."/>
            <person name="Veluchamy A."/>
            <person name="Ward B.J."/>
            <person name="Allen A."/>
            <person name="Barry K."/>
            <person name="Falciatore A."/>
            <person name="Ferrante M."/>
            <person name="Fortunato A.E."/>
            <person name="Gloeckner G."/>
            <person name="Gruber A."/>
            <person name="Hipkin R."/>
            <person name="Janech M."/>
            <person name="Kroth P."/>
            <person name="Leese F."/>
            <person name="Lindquist E."/>
            <person name="Lyon B.R."/>
            <person name="Martin J."/>
            <person name="Mayer C."/>
            <person name="Parker M."/>
            <person name="Quesneville H."/>
            <person name="Raymond J."/>
            <person name="Uhlig C."/>
            <person name="Valentin K.U."/>
            <person name="Worden A.Z."/>
            <person name="Armbrust E.V."/>
            <person name="Bowler C."/>
            <person name="Green B."/>
            <person name="Moulton V."/>
            <person name="Van Oosterhout C."/>
            <person name="Grigoriev I."/>
        </authorList>
    </citation>
    <scope>NUCLEOTIDE SEQUENCE [LARGE SCALE GENOMIC DNA]</scope>
    <source>
        <strain evidence="2 3">CCMP1102</strain>
    </source>
</reference>
<dbReference type="KEGG" id="fcy:FRACYDRAFT_267942"/>
<keyword evidence="3" id="KW-1185">Reference proteome</keyword>
<dbReference type="InterPro" id="IPR036188">
    <property type="entry name" value="FAD/NAD-bd_sf"/>
</dbReference>
<evidence type="ECO:0000259" key="1">
    <source>
        <dbReference type="Pfam" id="PF01266"/>
    </source>
</evidence>
<dbReference type="OrthoDB" id="498204at2759"/>
<evidence type="ECO:0000313" key="2">
    <source>
        <dbReference type="EMBL" id="OEU21538.1"/>
    </source>
</evidence>
<protein>
    <submittedName>
        <fullName evidence="2">DAO-domain-containing protein</fullName>
    </submittedName>
</protein>
<dbReference type="Gene3D" id="3.50.50.60">
    <property type="entry name" value="FAD/NAD(P)-binding domain"/>
    <property type="match status" value="1"/>
</dbReference>
<feature type="non-terminal residue" evidence="2">
    <location>
        <position position="259"/>
    </location>
</feature>
<proteinExistence type="predicted"/>
<dbReference type="GO" id="GO:0005737">
    <property type="term" value="C:cytoplasm"/>
    <property type="evidence" value="ECO:0007669"/>
    <property type="project" value="TreeGrafter"/>
</dbReference>
<dbReference type="Proteomes" id="UP000095751">
    <property type="component" value="Unassembled WGS sequence"/>
</dbReference>
<name>A0A1E7FTP6_9STRA</name>
<dbReference type="InterPro" id="IPR006076">
    <property type="entry name" value="FAD-dep_OxRdtase"/>
</dbReference>
<feature type="domain" description="FAD dependent oxidoreductase" evidence="1">
    <location>
        <begin position="57"/>
        <end position="245"/>
    </location>
</feature>
<dbReference type="Gene3D" id="3.30.9.10">
    <property type="entry name" value="D-Amino Acid Oxidase, subunit A, domain 2"/>
    <property type="match status" value="1"/>
</dbReference>
<organism evidence="2 3">
    <name type="scientific">Fragilariopsis cylindrus CCMP1102</name>
    <dbReference type="NCBI Taxonomy" id="635003"/>
    <lineage>
        <taxon>Eukaryota</taxon>
        <taxon>Sar</taxon>
        <taxon>Stramenopiles</taxon>
        <taxon>Ochrophyta</taxon>
        <taxon>Bacillariophyta</taxon>
        <taxon>Bacillariophyceae</taxon>
        <taxon>Bacillariophycidae</taxon>
        <taxon>Bacillariales</taxon>
        <taxon>Bacillariaceae</taxon>
        <taxon>Fragilariopsis</taxon>
    </lineage>
</organism>
<sequence length="259" mass="28258">MLDAITSNDGVSVVLGTCTGMETIPTTIDDDDDNDDGEMKVTGVRYQPRSSSSDEDKEVEEQIIKADVVVISAGPWSCKAEDWFQGSNVQLPMEGIKSTSIVWKQPEQLENDGGVDATALFCGEDDRFQTHLEVYPRPDGTIYICGIGGSDYITKDELKDGAFRETISANEARVQAASNSFKELSTIYKNKGELDRSQACMRPCPPDALPYMGHIPNYTNAYINAGHNCWGIAWAPGAGKVMSELILDGKAQSINIDPF</sequence>
<dbReference type="Pfam" id="PF01266">
    <property type="entry name" value="DAO"/>
    <property type="match status" value="1"/>
</dbReference>
<accession>A0A1E7FTP6</accession>
<evidence type="ECO:0000313" key="3">
    <source>
        <dbReference type="Proteomes" id="UP000095751"/>
    </source>
</evidence>
<dbReference type="EMBL" id="KV784354">
    <property type="protein sequence ID" value="OEU21538.1"/>
    <property type="molecule type" value="Genomic_DNA"/>
</dbReference>
<dbReference type="InParanoid" id="A0A1E7FTP6"/>
<gene>
    <name evidence="2" type="ORF">FRACYDRAFT_267942</name>
</gene>
<dbReference type="AlphaFoldDB" id="A0A1E7FTP6"/>